<dbReference type="HOGENOM" id="CLU_837666_0_0_1"/>
<dbReference type="OMA" id="HCQIREA"/>
<dbReference type="PhylomeDB" id="D6WXP9"/>
<dbReference type="Gene3D" id="3.80.10.10">
    <property type="entry name" value="Ribonuclease Inhibitor"/>
    <property type="match status" value="2"/>
</dbReference>
<dbReference type="Pfam" id="PF13306">
    <property type="entry name" value="LRR_5"/>
    <property type="match status" value="1"/>
</dbReference>
<dbReference type="InParanoid" id="D6WXP9"/>
<keyword evidence="5" id="KW-1185">Reference proteome</keyword>
<dbReference type="eggNOG" id="KOG0619">
    <property type="taxonomic scope" value="Eukaryota"/>
</dbReference>
<protein>
    <submittedName>
        <fullName evidence="4">Chaoptin-like Protein</fullName>
    </submittedName>
</protein>
<keyword evidence="1" id="KW-0433">Leucine-rich repeat</keyword>
<evidence type="ECO:0000313" key="5">
    <source>
        <dbReference type="Proteomes" id="UP000007266"/>
    </source>
</evidence>
<evidence type="ECO:0000256" key="1">
    <source>
        <dbReference type="ARBA" id="ARBA00022614"/>
    </source>
</evidence>
<name>D6WXP9_TRICA</name>
<reference evidence="4 5" key="1">
    <citation type="journal article" date="2008" name="Nature">
        <title>The genome of the model beetle and pest Tribolium castaneum.</title>
        <authorList>
            <consortium name="Tribolium Genome Sequencing Consortium"/>
            <person name="Richards S."/>
            <person name="Gibbs R.A."/>
            <person name="Weinstock G.M."/>
            <person name="Brown S.J."/>
            <person name="Denell R."/>
            <person name="Beeman R.W."/>
            <person name="Gibbs R."/>
            <person name="Beeman R.W."/>
            <person name="Brown S.J."/>
            <person name="Bucher G."/>
            <person name="Friedrich M."/>
            <person name="Grimmelikhuijzen C.J."/>
            <person name="Klingler M."/>
            <person name="Lorenzen M."/>
            <person name="Richards S."/>
            <person name="Roth S."/>
            <person name="Schroder R."/>
            <person name="Tautz D."/>
            <person name="Zdobnov E.M."/>
            <person name="Muzny D."/>
            <person name="Gibbs R.A."/>
            <person name="Weinstock G.M."/>
            <person name="Attaway T."/>
            <person name="Bell S."/>
            <person name="Buhay C.J."/>
            <person name="Chandrabose M.N."/>
            <person name="Chavez D."/>
            <person name="Clerk-Blankenburg K.P."/>
            <person name="Cree A."/>
            <person name="Dao M."/>
            <person name="Davis C."/>
            <person name="Chacko J."/>
            <person name="Dinh H."/>
            <person name="Dugan-Rocha S."/>
            <person name="Fowler G."/>
            <person name="Garner T.T."/>
            <person name="Garnes J."/>
            <person name="Gnirke A."/>
            <person name="Hawes A."/>
            <person name="Hernandez J."/>
            <person name="Hines S."/>
            <person name="Holder M."/>
            <person name="Hume J."/>
            <person name="Jhangiani S.N."/>
            <person name="Joshi V."/>
            <person name="Khan Z.M."/>
            <person name="Jackson L."/>
            <person name="Kovar C."/>
            <person name="Kowis A."/>
            <person name="Lee S."/>
            <person name="Lewis L.R."/>
            <person name="Margolis J."/>
            <person name="Morgan M."/>
            <person name="Nazareth L.V."/>
            <person name="Nguyen N."/>
            <person name="Okwuonu G."/>
            <person name="Parker D."/>
            <person name="Richards S."/>
            <person name="Ruiz S.J."/>
            <person name="Santibanez J."/>
            <person name="Savard J."/>
            <person name="Scherer S.E."/>
            <person name="Schneider B."/>
            <person name="Sodergren E."/>
            <person name="Tautz D."/>
            <person name="Vattahil S."/>
            <person name="Villasana D."/>
            <person name="White C.S."/>
            <person name="Wright R."/>
            <person name="Park Y."/>
            <person name="Beeman R.W."/>
            <person name="Lord J."/>
            <person name="Oppert B."/>
            <person name="Lorenzen M."/>
            <person name="Brown S."/>
            <person name="Wang L."/>
            <person name="Savard J."/>
            <person name="Tautz D."/>
            <person name="Richards S."/>
            <person name="Weinstock G."/>
            <person name="Gibbs R.A."/>
            <person name="Liu Y."/>
            <person name="Worley K."/>
            <person name="Weinstock G."/>
            <person name="Elsik C.G."/>
            <person name="Reese J.T."/>
            <person name="Elhaik E."/>
            <person name="Landan G."/>
            <person name="Graur D."/>
            <person name="Arensburger P."/>
            <person name="Atkinson P."/>
            <person name="Beeman R.W."/>
            <person name="Beidler J."/>
            <person name="Brown S.J."/>
            <person name="Demuth J.P."/>
            <person name="Drury D.W."/>
            <person name="Du Y.Z."/>
            <person name="Fujiwara H."/>
            <person name="Lorenzen M."/>
            <person name="Maselli V."/>
            <person name="Osanai M."/>
            <person name="Park Y."/>
            <person name="Robertson H.M."/>
            <person name="Tu Z."/>
            <person name="Wang J.J."/>
            <person name="Wang S."/>
            <person name="Richards S."/>
            <person name="Song H."/>
            <person name="Zhang L."/>
            <person name="Sodergren E."/>
            <person name="Werner D."/>
            <person name="Stanke M."/>
            <person name="Morgenstern B."/>
            <person name="Solovyev V."/>
            <person name="Kosarev P."/>
            <person name="Brown G."/>
            <person name="Chen H.C."/>
            <person name="Ermolaeva O."/>
            <person name="Hlavina W."/>
            <person name="Kapustin Y."/>
            <person name="Kiryutin B."/>
            <person name="Kitts P."/>
            <person name="Maglott D."/>
            <person name="Pruitt K."/>
            <person name="Sapojnikov V."/>
            <person name="Souvorov A."/>
            <person name="Mackey A.J."/>
            <person name="Waterhouse R.M."/>
            <person name="Wyder S."/>
            <person name="Zdobnov E.M."/>
            <person name="Zdobnov E.M."/>
            <person name="Wyder S."/>
            <person name="Kriventseva E.V."/>
            <person name="Kadowaki T."/>
            <person name="Bork P."/>
            <person name="Aranda M."/>
            <person name="Bao R."/>
            <person name="Beermann A."/>
            <person name="Berns N."/>
            <person name="Bolognesi R."/>
            <person name="Bonneton F."/>
            <person name="Bopp D."/>
            <person name="Brown S.J."/>
            <person name="Bucher G."/>
            <person name="Butts T."/>
            <person name="Chaumot A."/>
            <person name="Denell R.E."/>
            <person name="Ferrier D.E."/>
            <person name="Friedrich M."/>
            <person name="Gordon C.M."/>
            <person name="Jindra M."/>
            <person name="Klingler M."/>
            <person name="Lan Q."/>
            <person name="Lattorff H.M."/>
            <person name="Laudet V."/>
            <person name="von Levetsow C."/>
            <person name="Liu Z."/>
            <person name="Lutz R."/>
            <person name="Lynch J.A."/>
            <person name="da Fonseca R.N."/>
            <person name="Posnien N."/>
            <person name="Reuter R."/>
            <person name="Roth S."/>
            <person name="Savard J."/>
            <person name="Schinko J.B."/>
            <person name="Schmitt C."/>
            <person name="Schoppmeier M."/>
            <person name="Schroder R."/>
            <person name="Shippy T.D."/>
            <person name="Simonnet F."/>
            <person name="Marques-Souza H."/>
            <person name="Tautz D."/>
            <person name="Tomoyasu Y."/>
            <person name="Trauner J."/>
            <person name="Van der Zee M."/>
            <person name="Vervoort M."/>
            <person name="Wittkopp N."/>
            <person name="Wimmer E.A."/>
            <person name="Yang X."/>
            <person name="Jones A.K."/>
            <person name="Sattelle D.B."/>
            <person name="Ebert P.R."/>
            <person name="Nelson D."/>
            <person name="Scott J.G."/>
            <person name="Beeman R.W."/>
            <person name="Muthukrishnan S."/>
            <person name="Kramer K.J."/>
            <person name="Arakane Y."/>
            <person name="Beeman R.W."/>
            <person name="Zhu Q."/>
            <person name="Hogenkamp D."/>
            <person name="Dixit R."/>
            <person name="Oppert B."/>
            <person name="Jiang H."/>
            <person name="Zou Z."/>
            <person name="Marshall J."/>
            <person name="Elpidina E."/>
            <person name="Vinokurov K."/>
            <person name="Oppert C."/>
            <person name="Zou Z."/>
            <person name="Evans J."/>
            <person name="Lu Z."/>
            <person name="Zhao P."/>
            <person name="Sumathipala N."/>
            <person name="Altincicek B."/>
            <person name="Vilcinskas A."/>
            <person name="Williams M."/>
            <person name="Hultmark D."/>
            <person name="Hetru C."/>
            <person name="Jiang H."/>
            <person name="Grimmelikhuijzen C.J."/>
            <person name="Hauser F."/>
            <person name="Cazzamali G."/>
            <person name="Williamson M."/>
            <person name="Park Y."/>
            <person name="Li B."/>
            <person name="Tanaka Y."/>
            <person name="Predel R."/>
            <person name="Neupert S."/>
            <person name="Schachtner J."/>
            <person name="Verleyen P."/>
            <person name="Raible F."/>
            <person name="Bork P."/>
            <person name="Friedrich M."/>
            <person name="Walden K.K."/>
            <person name="Robertson H.M."/>
            <person name="Angeli S."/>
            <person name="Foret S."/>
            <person name="Bucher G."/>
            <person name="Schuetz S."/>
            <person name="Maleszka R."/>
            <person name="Wimmer E.A."/>
            <person name="Beeman R.W."/>
            <person name="Lorenzen M."/>
            <person name="Tomoyasu Y."/>
            <person name="Miller S.C."/>
            <person name="Grossmann D."/>
            <person name="Bucher G."/>
        </authorList>
    </citation>
    <scope>NUCLEOTIDE SEQUENCE [LARGE SCALE GENOMIC DNA]</scope>
    <source>
        <strain evidence="4 5">Georgia GA2</strain>
    </source>
</reference>
<dbReference type="AlphaFoldDB" id="D6WXP9"/>
<dbReference type="InterPro" id="IPR032675">
    <property type="entry name" value="LRR_dom_sf"/>
</dbReference>
<feature type="signal peptide" evidence="3">
    <location>
        <begin position="1"/>
        <end position="17"/>
    </location>
</feature>
<dbReference type="EMBL" id="KQ971362">
    <property type="protein sequence ID" value="EFA07951.1"/>
    <property type="molecule type" value="Genomic_DNA"/>
</dbReference>
<dbReference type="PANTHER" id="PTHR45617:SF171">
    <property type="entry name" value="LEUCINE-RICH REPEAT-CONTAINING PROTEIN 15"/>
    <property type="match status" value="1"/>
</dbReference>
<evidence type="ECO:0000256" key="2">
    <source>
        <dbReference type="ARBA" id="ARBA00022737"/>
    </source>
</evidence>
<dbReference type="Pfam" id="PF13855">
    <property type="entry name" value="LRR_8"/>
    <property type="match status" value="1"/>
</dbReference>
<organism evidence="4 5">
    <name type="scientific">Tribolium castaneum</name>
    <name type="common">Red flour beetle</name>
    <dbReference type="NCBI Taxonomy" id="7070"/>
    <lineage>
        <taxon>Eukaryota</taxon>
        <taxon>Metazoa</taxon>
        <taxon>Ecdysozoa</taxon>
        <taxon>Arthropoda</taxon>
        <taxon>Hexapoda</taxon>
        <taxon>Insecta</taxon>
        <taxon>Pterygota</taxon>
        <taxon>Neoptera</taxon>
        <taxon>Endopterygota</taxon>
        <taxon>Coleoptera</taxon>
        <taxon>Polyphaga</taxon>
        <taxon>Cucujiformia</taxon>
        <taxon>Tenebrionidae</taxon>
        <taxon>Tenebrionidae incertae sedis</taxon>
        <taxon>Tribolium</taxon>
    </lineage>
</organism>
<proteinExistence type="predicted"/>
<dbReference type="PANTHER" id="PTHR45617">
    <property type="entry name" value="LEUCINE RICH REPEAT FAMILY PROTEIN"/>
    <property type="match status" value="1"/>
</dbReference>
<dbReference type="Proteomes" id="UP000007266">
    <property type="component" value="Linkage group 8"/>
</dbReference>
<dbReference type="InterPro" id="IPR001611">
    <property type="entry name" value="Leu-rich_rpt"/>
</dbReference>
<feature type="chain" id="PRO_5003089806" evidence="3">
    <location>
        <begin position="18"/>
        <end position="332"/>
    </location>
</feature>
<keyword evidence="2" id="KW-0677">Repeat</keyword>
<accession>D6WXP9</accession>
<evidence type="ECO:0000313" key="4">
    <source>
        <dbReference type="EMBL" id="EFA07951.1"/>
    </source>
</evidence>
<reference evidence="4 5" key="2">
    <citation type="journal article" date="2010" name="Nucleic Acids Res.">
        <title>BeetleBase in 2010: revisions to provide comprehensive genomic information for Tribolium castaneum.</title>
        <authorList>
            <person name="Kim H.S."/>
            <person name="Murphy T."/>
            <person name="Xia J."/>
            <person name="Caragea D."/>
            <person name="Park Y."/>
            <person name="Beeman R.W."/>
            <person name="Lorenzen M.D."/>
            <person name="Butcher S."/>
            <person name="Manak J.R."/>
            <person name="Brown S.J."/>
        </authorList>
    </citation>
    <scope>GENOME REANNOTATION</scope>
    <source>
        <strain evidence="4 5">Georgia GA2</strain>
    </source>
</reference>
<sequence>MLRAVVVILTLAQVVQSELLFEQGFLKFVRHGKRQLYTNVERIDEKLIGKDRHLVVVRAKWMEVVHARSVANLKSLRELFMAKCGIVTIEAGAFFNLPNLSVLHLEDNALQEVKNGVFSGLSVKILTLHRNEIKRIESGAFDQMPNLYKIKLNSNRLKKWDSSWFKNCPQLTELFVRRNKINHLPPEAFRNLQSPEVKIYLSKNKLGAINPESFHNLVALSQLYLDRNNLTLIPVNAFRDLRKIDVLYLARNKIQEVNPGALPKIVEIGILDLSSNLLNCLDYGLVVKANVTNLEKNEGACECIKNLALKLEQETKEQEVQFDGDTCPDLVQ</sequence>
<dbReference type="SUPFAM" id="SSF52058">
    <property type="entry name" value="L domain-like"/>
    <property type="match status" value="1"/>
</dbReference>
<evidence type="ECO:0000256" key="3">
    <source>
        <dbReference type="SAM" id="SignalP"/>
    </source>
</evidence>
<dbReference type="InterPro" id="IPR003591">
    <property type="entry name" value="Leu-rich_rpt_typical-subtyp"/>
</dbReference>
<gene>
    <name evidence="4" type="primary">AUGUSTUS-3.0.2_05532</name>
    <name evidence="4" type="ORF">TcasGA2_TC005532</name>
</gene>
<keyword evidence="3" id="KW-0732">Signal</keyword>
<dbReference type="SMART" id="SM00369">
    <property type="entry name" value="LRR_TYP"/>
    <property type="match status" value="7"/>
</dbReference>
<dbReference type="STRING" id="7070.D6WXP9"/>
<dbReference type="InterPro" id="IPR026906">
    <property type="entry name" value="LRR_5"/>
</dbReference>